<dbReference type="Proteomes" id="UP001332243">
    <property type="component" value="Unassembled WGS sequence"/>
</dbReference>
<protein>
    <submittedName>
        <fullName evidence="2">Acyl carrier protein</fullName>
    </submittedName>
</protein>
<organism evidence="2 3">
    <name type="scientific">Plantactinospora sonchi</name>
    <dbReference type="NCBI Taxonomy" id="1544735"/>
    <lineage>
        <taxon>Bacteria</taxon>
        <taxon>Bacillati</taxon>
        <taxon>Actinomycetota</taxon>
        <taxon>Actinomycetes</taxon>
        <taxon>Micromonosporales</taxon>
        <taxon>Micromonosporaceae</taxon>
        <taxon>Plantactinospora</taxon>
    </lineage>
</organism>
<name>A0ABU7S116_9ACTN</name>
<dbReference type="Pfam" id="PF00550">
    <property type="entry name" value="PP-binding"/>
    <property type="match status" value="1"/>
</dbReference>
<gene>
    <name evidence="2" type="ORF">V1633_28755</name>
</gene>
<dbReference type="InterPro" id="IPR036736">
    <property type="entry name" value="ACP-like_sf"/>
</dbReference>
<dbReference type="EMBL" id="JAZGQK010000028">
    <property type="protein sequence ID" value="MEE6262482.1"/>
    <property type="molecule type" value="Genomic_DNA"/>
</dbReference>
<evidence type="ECO:0000313" key="2">
    <source>
        <dbReference type="EMBL" id="MEE6262482.1"/>
    </source>
</evidence>
<dbReference type="Gene3D" id="1.10.1200.10">
    <property type="entry name" value="ACP-like"/>
    <property type="match status" value="1"/>
</dbReference>
<reference evidence="2 3" key="1">
    <citation type="submission" date="2024-01" db="EMBL/GenBank/DDBJ databases">
        <title>Genome insights into Plantactinospora sonchi sp. nov.</title>
        <authorList>
            <person name="Wang L."/>
        </authorList>
    </citation>
    <scope>NUCLEOTIDE SEQUENCE [LARGE SCALE GENOMIC DNA]</scope>
    <source>
        <strain evidence="2 3">NEAU-QY2</strain>
    </source>
</reference>
<proteinExistence type="predicted"/>
<evidence type="ECO:0000313" key="3">
    <source>
        <dbReference type="Proteomes" id="UP001332243"/>
    </source>
</evidence>
<comment type="caution">
    <text evidence="2">The sequence shown here is derived from an EMBL/GenBank/DDBJ whole genome shotgun (WGS) entry which is preliminary data.</text>
</comment>
<keyword evidence="3" id="KW-1185">Reference proteome</keyword>
<dbReference type="InterPro" id="IPR009081">
    <property type="entry name" value="PP-bd_ACP"/>
</dbReference>
<feature type="domain" description="Carrier" evidence="1">
    <location>
        <begin position="6"/>
        <end position="81"/>
    </location>
</feature>
<sequence>MAHREAVSAAVLRDLAAEIFEVSPDEITEGAAFYEDLGIDSVQKVEFVVRVERQFGVRLTDEEAAGLQDFGDALAVLRNRGISVGP</sequence>
<accession>A0ABU7S116</accession>
<evidence type="ECO:0000259" key="1">
    <source>
        <dbReference type="PROSITE" id="PS50075"/>
    </source>
</evidence>
<dbReference type="PROSITE" id="PS50075">
    <property type="entry name" value="CARRIER"/>
    <property type="match status" value="1"/>
</dbReference>
<dbReference type="RefSeq" id="WP_331217416.1">
    <property type="nucleotide sequence ID" value="NZ_JAZGQK010000028.1"/>
</dbReference>
<dbReference type="SUPFAM" id="SSF47336">
    <property type="entry name" value="ACP-like"/>
    <property type="match status" value="1"/>
</dbReference>